<proteinExistence type="inferred from homology"/>
<comment type="function">
    <text evidence="23">Oxidized purine nucleoside triphosphate hydrolase which is a prominent sanitizer of the oxidized nucleotide pool. Catalyzes the hydrolysis of 2-oxo-dATP (2-hydroxy-dATP) into 2-oxo-dAMP. Also has a significant hydrolase activity toward 2-oxo-ATP, 8-oxo-dGTP and 8-oxo-dATP. Through the hydrolysis of oxidized purine nucleoside triphosphates, prevents their incorporation into DNA and the subsequent transversions A:T to C:G and G:C to T:A. Also catalyzes the hydrolysis of methylated purine nucleoside triphosphate preventing their integration into DNA. Through this antimutagenic activity protects cells from oxidative stress.</text>
</comment>
<dbReference type="EMBL" id="CAJPVJ010006805">
    <property type="protein sequence ID" value="CAG2170746.1"/>
    <property type="molecule type" value="Genomic_DNA"/>
</dbReference>
<keyword evidence="5" id="KW-0479">Metal-binding</keyword>
<reference evidence="25" key="1">
    <citation type="submission" date="2020-11" db="EMBL/GenBank/DDBJ databases">
        <authorList>
            <person name="Tran Van P."/>
        </authorList>
    </citation>
    <scope>NUCLEOTIDE SEQUENCE</scope>
</reference>
<keyword evidence="8" id="KW-0539">Nucleus</keyword>
<name>A0A7R9M4Z3_9ACAR</name>
<dbReference type="InterPro" id="IPR015797">
    <property type="entry name" value="NUDIX_hydrolase-like_dom_sf"/>
</dbReference>
<evidence type="ECO:0000256" key="23">
    <source>
        <dbReference type="ARBA" id="ARBA00053094"/>
    </source>
</evidence>
<evidence type="ECO:0000256" key="17">
    <source>
        <dbReference type="ARBA" id="ARBA00030682"/>
    </source>
</evidence>
<evidence type="ECO:0000256" key="20">
    <source>
        <dbReference type="ARBA" id="ARBA00048002"/>
    </source>
</evidence>
<comment type="catalytic activity">
    <reaction evidence="22">
        <text>N(6)-methyl-dATP + H2O = N(6)-methyl-dAMP + diphosphate + H(+)</text>
        <dbReference type="Rhea" id="RHEA:67604"/>
        <dbReference type="ChEBI" id="CHEBI:15377"/>
        <dbReference type="ChEBI" id="CHEBI:15378"/>
        <dbReference type="ChEBI" id="CHEBI:33019"/>
        <dbReference type="ChEBI" id="CHEBI:169976"/>
        <dbReference type="ChEBI" id="CHEBI:172872"/>
    </reaction>
    <physiologicalReaction direction="left-to-right" evidence="22">
        <dbReference type="Rhea" id="RHEA:67605"/>
    </physiologicalReaction>
</comment>
<sequence length="171" mass="19733">MSGNKVIRKDTLVLVTNKCQQILLGLKKRGFGVNKWNGFGGKVEANESIEDAAKRELLEECNLECNRLEKIGILSFEFVSDPTAPQHLEIHVFHTQDVSGEVRESDEMKPKWFAIQDIPFKDMWADDPLWFPIWLKGSRFRGFFRFSGQSTITDYTLQEISKDSKLEAIQY</sequence>
<evidence type="ECO:0000256" key="22">
    <source>
        <dbReference type="ARBA" id="ARBA00049032"/>
    </source>
</evidence>
<dbReference type="GO" id="GO:0042262">
    <property type="term" value="P:DNA protection"/>
    <property type="evidence" value="ECO:0007669"/>
    <property type="project" value="InterPro"/>
</dbReference>
<evidence type="ECO:0000256" key="18">
    <source>
        <dbReference type="ARBA" id="ARBA00031927"/>
    </source>
</evidence>
<comment type="subunit">
    <text evidence="4">Monomer.</text>
</comment>
<dbReference type="GO" id="GO:0008413">
    <property type="term" value="F:8-oxo-7,8-dihydroguanosine triphosphate pyrophosphatase activity"/>
    <property type="evidence" value="ECO:0007669"/>
    <property type="project" value="InterPro"/>
</dbReference>
<dbReference type="CDD" id="cd03427">
    <property type="entry name" value="NUDIX_MTH1_Nudt1"/>
    <property type="match status" value="1"/>
</dbReference>
<dbReference type="GO" id="GO:0005634">
    <property type="term" value="C:nucleus"/>
    <property type="evidence" value="ECO:0007669"/>
    <property type="project" value="UniProtKB-SubCell"/>
</dbReference>
<keyword evidence="26" id="KW-1185">Reference proteome</keyword>
<protein>
    <recommendedName>
        <fullName evidence="14">Oxidized purine nucleoside triphosphate hydrolase</fullName>
        <ecNumber evidence="13">3.6.1.56</ecNumber>
    </recommendedName>
    <alternativeName>
        <fullName evidence="18">2-hydroxy-dATP diphosphatase</fullName>
    </alternativeName>
    <alternativeName>
        <fullName evidence="17">7,8-dihydro-8-oxoguanine triphosphatase</fullName>
    </alternativeName>
    <alternativeName>
        <fullName evidence="16">8-oxo-dGTPase</fullName>
    </alternativeName>
    <alternativeName>
        <fullName evidence="19">Methylated purine nucleoside triphosphate hydrolase</fullName>
    </alternativeName>
    <alternativeName>
        <fullName evidence="15">Nucleoside diphosphate-linked moiety X motif 1</fullName>
    </alternativeName>
</protein>
<keyword evidence="6" id="KW-0378">Hydrolase</keyword>
<evidence type="ECO:0000256" key="19">
    <source>
        <dbReference type="ARBA" id="ARBA00032071"/>
    </source>
</evidence>
<evidence type="ECO:0000256" key="8">
    <source>
        <dbReference type="ARBA" id="ARBA00023242"/>
    </source>
</evidence>
<evidence type="ECO:0000256" key="15">
    <source>
        <dbReference type="ARBA" id="ARBA00029673"/>
    </source>
</evidence>
<evidence type="ECO:0000256" key="10">
    <source>
        <dbReference type="ARBA" id="ARBA00024459"/>
    </source>
</evidence>
<dbReference type="SUPFAM" id="SSF55811">
    <property type="entry name" value="Nudix"/>
    <property type="match status" value="1"/>
</dbReference>
<evidence type="ECO:0000313" key="26">
    <source>
        <dbReference type="Proteomes" id="UP000728032"/>
    </source>
</evidence>
<evidence type="ECO:0000256" key="3">
    <source>
        <dbReference type="ARBA" id="ARBA00005582"/>
    </source>
</evidence>
<comment type="similarity">
    <text evidence="3">Belongs to the Nudix hydrolase family.</text>
</comment>
<comment type="catalytic activity">
    <reaction evidence="10">
        <text>2-oxo-dATP + H2O = 2-oxo-dAMP + diphosphate + H(+)</text>
        <dbReference type="Rhea" id="RHEA:31583"/>
        <dbReference type="ChEBI" id="CHEBI:15377"/>
        <dbReference type="ChEBI" id="CHEBI:15378"/>
        <dbReference type="ChEBI" id="CHEBI:33019"/>
        <dbReference type="ChEBI" id="CHEBI:63212"/>
        <dbReference type="ChEBI" id="CHEBI:77897"/>
        <dbReference type="EC" id="3.6.1.56"/>
    </reaction>
    <physiologicalReaction direction="left-to-right" evidence="10">
        <dbReference type="Rhea" id="RHEA:31584"/>
    </physiologicalReaction>
</comment>
<accession>A0A7R9M4Z3</accession>
<evidence type="ECO:0000256" key="7">
    <source>
        <dbReference type="ARBA" id="ARBA00022842"/>
    </source>
</evidence>
<evidence type="ECO:0000256" key="11">
    <source>
        <dbReference type="ARBA" id="ARBA00024486"/>
    </source>
</evidence>
<dbReference type="EMBL" id="OC921630">
    <property type="protein sequence ID" value="CAD7653559.1"/>
    <property type="molecule type" value="Genomic_DNA"/>
</dbReference>
<comment type="catalytic activity">
    <reaction evidence="11">
        <text>8-oxo-dGTP + H2O = 8-oxo-dGMP + diphosphate + H(+)</text>
        <dbReference type="Rhea" id="RHEA:31575"/>
        <dbReference type="ChEBI" id="CHEBI:15377"/>
        <dbReference type="ChEBI" id="CHEBI:15378"/>
        <dbReference type="ChEBI" id="CHEBI:33019"/>
        <dbReference type="ChEBI" id="CHEBI:63224"/>
        <dbReference type="ChEBI" id="CHEBI:77896"/>
    </reaction>
    <physiologicalReaction direction="left-to-right" evidence="11">
        <dbReference type="Rhea" id="RHEA:31576"/>
    </physiologicalReaction>
</comment>
<dbReference type="GO" id="GO:0005737">
    <property type="term" value="C:cytoplasm"/>
    <property type="evidence" value="ECO:0007669"/>
    <property type="project" value="TreeGrafter"/>
</dbReference>
<evidence type="ECO:0000256" key="9">
    <source>
        <dbReference type="ARBA" id="ARBA00024448"/>
    </source>
</evidence>
<gene>
    <name evidence="25" type="ORF">ONB1V03_LOCUS10212</name>
</gene>
<dbReference type="AlphaFoldDB" id="A0A7R9M4Z3"/>
<comment type="catalytic activity">
    <reaction evidence="12">
        <text>2-oxo-ATP + H2O = 2-oxo-AMP + diphosphate + H(+)</text>
        <dbReference type="Rhea" id="RHEA:67392"/>
        <dbReference type="ChEBI" id="CHEBI:15377"/>
        <dbReference type="ChEBI" id="CHEBI:15378"/>
        <dbReference type="ChEBI" id="CHEBI:33019"/>
        <dbReference type="ChEBI" id="CHEBI:71395"/>
        <dbReference type="ChEBI" id="CHEBI:172878"/>
    </reaction>
    <physiologicalReaction direction="left-to-right" evidence="12">
        <dbReference type="Rhea" id="RHEA:67393"/>
    </physiologicalReaction>
</comment>
<dbReference type="Proteomes" id="UP000728032">
    <property type="component" value="Unassembled WGS sequence"/>
</dbReference>
<comment type="subcellular location">
    <subcellularLocation>
        <location evidence="2">Nucleus</location>
    </subcellularLocation>
</comment>
<dbReference type="PROSITE" id="PS00893">
    <property type="entry name" value="NUDIX_BOX"/>
    <property type="match status" value="1"/>
</dbReference>
<dbReference type="InterPro" id="IPR020084">
    <property type="entry name" value="NUDIX_hydrolase_CS"/>
</dbReference>
<comment type="catalytic activity">
    <reaction evidence="21">
        <text>O(6)-methyl-dGTP + H2O = O(6)-methyl-dGMP + diphosphate + H(+)</text>
        <dbReference type="Rhea" id="RHEA:67600"/>
        <dbReference type="ChEBI" id="CHEBI:15377"/>
        <dbReference type="ChEBI" id="CHEBI:15378"/>
        <dbReference type="ChEBI" id="CHEBI:33019"/>
        <dbReference type="ChEBI" id="CHEBI:169974"/>
        <dbReference type="ChEBI" id="CHEBI:169975"/>
    </reaction>
    <physiologicalReaction direction="left-to-right" evidence="21">
        <dbReference type="Rhea" id="RHEA:67601"/>
    </physiologicalReaction>
</comment>
<dbReference type="Pfam" id="PF00293">
    <property type="entry name" value="NUDIX"/>
    <property type="match status" value="1"/>
</dbReference>
<dbReference type="OrthoDB" id="408303at2759"/>
<dbReference type="PANTHER" id="PTHR43758">
    <property type="entry name" value="7,8-DIHYDRO-8-OXOGUANINE TRIPHOSPHATASE"/>
    <property type="match status" value="1"/>
</dbReference>
<evidence type="ECO:0000256" key="4">
    <source>
        <dbReference type="ARBA" id="ARBA00011245"/>
    </source>
</evidence>
<keyword evidence="7" id="KW-0460">Magnesium</keyword>
<dbReference type="EC" id="3.6.1.56" evidence="13"/>
<dbReference type="GO" id="GO:0008828">
    <property type="term" value="F:dATP diphosphatase activity"/>
    <property type="evidence" value="ECO:0007669"/>
    <property type="project" value="UniProtKB-EC"/>
</dbReference>
<comment type="catalytic activity">
    <reaction evidence="20">
        <text>N(6)-methyl-ATP + H2O = N(6)-methyl-AMP + diphosphate + H(+)</text>
        <dbReference type="Rhea" id="RHEA:67608"/>
        <dbReference type="ChEBI" id="CHEBI:15377"/>
        <dbReference type="ChEBI" id="CHEBI:15378"/>
        <dbReference type="ChEBI" id="CHEBI:33019"/>
        <dbReference type="ChEBI" id="CHEBI:144842"/>
        <dbReference type="ChEBI" id="CHEBI:172873"/>
    </reaction>
    <physiologicalReaction direction="left-to-right" evidence="20">
        <dbReference type="Rhea" id="RHEA:67609"/>
    </physiologicalReaction>
</comment>
<dbReference type="InterPro" id="IPR000086">
    <property type="entry name" value="NUDIX_hydrolase_dom"/>
</dbReference>
<comment type="cofactor">
    <cofactor evidence="1">
        <name>Mg(2+)</name>
        <dbReference type="ChEBI" id="CHEBI:18420"/>
    </cofactor>
</comment>
<evidence type="ECO:0000256" key="13">
    <source>
        <dbReference type="ARBA" id="ARBA00026103"/>
    </source>
</evidence>
<dbReference type="PANTHER" id="PTHR43758:SF2">
    <property type="entry name" value="OXIDIZED PURINE NUCLEOSIDE TRIPHOSPHATE HYDROLASE"/>
    <property type="match status" value="1"/>
</dbReference>
<comment type="catalytic activity">
    <reaction evidence="9">
        <text>8-oxo-dATP + H2O = 8-oxo-dAMP + diphosphate + H(+)</text>
        <dbReference type="Rhea" id="RHEA:65396"/>
        <dbReference type="ChEBI" id="CHEBI:15377"/>
        <dbReference type="ChEBI" id="CHEBI:15378"/>
        <dbReference type="ChEBI" id="CHEBI:33019"/>
        <dbReference type="ChEBI" id="CHEBI:71361"/>
        <dbReference type="ChEBI" id="CHEBI:172871"/>
    </reaction>
    <physiologicalReaction direction="left-to-right" evidence="9">
        <dbReference type="Rhea" id="RHEA:65397"/>
    </physiologicalReaction>
</comment>
<evidence type="ECO:0000256" key="2">
    <source>
        <dbReference type="ARBA" id="ARBA00004123"/>
    </source>
</evidence>
<evidence type="ECO:0000256" key="6">
    <source>
        <dbReference type="ARBA" id="ARBA00022801"/>
    </source>
</evidence>
<organism evidence="25">
    <name type="scientific">Oppiella nova</name>
    <dbReference type="NCBI Taxonomy" id="334625"/>
    <lineage>
        <taxon>Eukaryota</taxon>
        <taxon>Metazoa</taxon>
        <taxon>Ecdysozoa</taxon>
        <taxon>Arthropoda</taxon>
        <taxon>Chelicerata</taxon>
        <taxon>Arachnida</taxon>
        <taxon>Acari</taxon>
        <taxon>Acariformes</taxon>
        <taxon>Sarcoptiformes</taxon>
        <taxon>Oribatida</taxon>
        <taxon>Brachypylina</taxon>
        <taxon>Oppioidea</taxon>
        <taxon>Oppiidae</taxon>
        <taxon>Oppiella</taxon>
    </lineage>
</organism>
<dbReference type="PROSITE" id="PS51462">
    <property type="entry name" value="NUDIX"/>
    <property type="match status" value="1"/>
</dbReference>
<evidence type="ECO:0000256" key="21">
    <source>
        <dbReference type="ARBA" id="ARBA00048894"/>
    </source>
</evidence>
<evidence type="ECO:0000256" key="1">
    <source>
        <dbReference type="ARBA" id="ARBA00001946"/>
    </source>
</evidence>
<dbReference type="PRINTS" id="PR01403">
    <property type="entry name" value="8OXTPHPHTASE"/>
</dbReference>
<evidence type="ECO:0000256" key="14">
    <source>
        <dbReference type="ARBA" id="ARBA00026218"/>
    </source>
</evidence>
<dbReference type="Gene3D" id="3.90.79.10">
    <property type="entry name" value="Nucleoside Triphosphate Pyrophosphohydrolase"/>
    <property type="match status" value="1"/>
</dbReference>
<evidence type="ECO:0000313" key="25">
    <source>
        <dbReference type="EMBL" id="CAD7653559.1"/>
    </source>
</evidence>
<evidence type="ECO:0000259" key="24">
    <source>
        <dbReference type="PROSITE" id="PS51462"/>
    </source>
</evidence>
<evidence type="ECO:0000256" key="5">
    <source>
        <dbReference type="ARBA" id="ARBA00022723"/>
    </source>
</evidence>
<feature type="domain" description="Nudix hydrolase" evidence="24">
    <location>
        <begin position="6"/>
        <end position="137"/>
    </location>
</feature>
<dbReference type="InterPro" id="IPR003563">
    <property type="entry name" value="8ODP"/>
</dbReference>
<evidence type="ECO:0000256" key="12">
    <source>
        <dbReference type="ARBA" id="ARBA00024596"/>
    </source>
</evidence>
<evidence type="ECO:0000256" key="16">
    <source>
        <dbReference type="ARBA" id="ARBA00030634"/>
    </source>
</evidence>
<dbReference type="GO" id="GO:0046872">
    <property type="term" value="F:metal ion binding"/>
    <property type="evidence" value="ECO:0007669"/>
    <property type="project" value="UniProtKB-KW"/>
</dbReference>